<keyword evidence="5 9" id="KW-0132">Cell division</keyword>
<evidence type="ECO:0000256" key="9">
    <source>
        <dbReference type="HAMAP-Rule" id="MF_00639"/>
    </source>
</evidence>
<comment type="similarity">
    <text evidence="9">Belongs to the MurCDEF family.</text>
</comment>
<protein>
    <recommendedName>
        <fullName evidence="9 10">UDP-N-acetylmuramoylalanine--D-glutamate ligase</fullName>
        <ecNumber evidence="9 10">6.3.2.9</ecNumber>
    </recommendedName>
    <alternativeName>
        <fullName evidence="9">D-glutamic acid-adding enzyme</fullName>
    </alternativeName>
    <alternativeName>
        <fullName evidence="9">UDP-N-acetylmuramoyl-L-alanyl-D-glutamate synthetase</fullName>
    </alternativeName>
</protein>
<dbReference type="Pfam" id="PF08245">
    <property type="entry name" value="Mur_ligase_M"/>
    <property type="match status" value="1"/>
</dbReference>
<dbReference type="EMBL" id="JBBDHD010000060">
    <property type="protein sequence ID" value="MFH7597751.1"/>
    <property type="molecule type" value="Genomic_DNA"/>
</dbReference>
<dbReference type="Proteomes" id="UP001610631">
    <property type="component" value="Unassembled WGS sequence"/>
</dbReference>
<keyword evidence="6 9" id="KW-0547">Nucleotide-binding</keyword>
<organism evidence="14 15">
    <name type="scientific">Streptomyces racemochromogenes</name>
    <dbReference type="NCBI Taxonomy" id="67353"/>
    <lineage>
        <taxon>Bacteria</taxon>
        <taxon>Bacillati</taxon>
        <taxon>Actinomycetota</taxon>
        <taxon>Actinomycetes</taxon>
        <taxon>Kitasatosporales</taxon>
        <taxon>Streptomycetaceae</taxon>
        <taxon>Streptomyces</taxon>
    </lineage>
</organism>
<keyword evidence="4 9" id="KW-0436">Ligase</keyword>
<dbReference type="PANTHER" id="PTHR43692:SF1">
    <property type="entry name" value="UDP-N-ACETYLMURAMOYLALANINE--D-GLUTAMATE LIGASE"/>
    <property type="match status" value="1"/>
</dbReference>
<name>A0ABW7PIA0_9ACTN</name>
<dbReference type="RefSeq" id="WP_395511477.1">
    <property type="nucleotide sequence ID" value="NZ_JBBDHD010000060.1"/>
</dbReference>
<dbReference type="PANTHER" id="PTHR43692">
    <property type="entry name" value="UDP-N-ACETYLMURAMOYLALANINE--D-GLUTAMATE LIGASE"/>
    <property type="match status" value="1"/>
</dbReference>
<dbReference type="Pfam" id="PF21799">
    <property type="entry name" value="MurD-like_N"/>
    <property type="match status" value="1"/>
</dbReference>
<dbReference type="HAMAP" id="MF_00639">
    <property type="entry name" value="MurD"/>
    <property type="match status" value="1"/>
</dbReference>
<keyword evidence="9 10" id="KW-0133">Cell shape</keyword>
<keyword evidence="8 9" id="KW-0131">Cell cycle</keyword>
<dbReference type="Gene3D" id="3.40.50.720">
    <property type="entry name" value="NAD(P)-binding Rossmann-like Domain"/>
    <property type="match status" value="1"/>
</dbReference>
<evidence type="ECO:0000256" key="5">
    <source>
        <dbReference type="ARBA" id="ARBA00022618"/>
    </source>
</evidence>
<evidence type="ECO:0000256" key="8">
    <source>
        <dbReference type="ARBA" id="ARBA00023306"/>
    </source>
</evidence>
<dbReference type="PROSITE" id="PS01011">
    <property type="entry name" value="FOLYLPOLYGLU_SYNT_1"/>
    <property type="match status" value="1"/>
</dbReference>
<evidence type="ECO:0000256" key="4">
    <source>
        <dbReference type="ARBA" id="ARBA00022598"/>
    </source>
</evidence>
<dbReference type="InterPro" id="IPR005762">
    <property type="entry name" value="MurD"/>
</dbReference>
<evidence type="ECO:0000256" key="10">
    <source>
        <dbReference type="RuleBase" id="RU003664"/>
    </source>
</evidence>
<dbReference type="InterPro" id="IPR036565">
    <property type="entry name" value="Mur-like_cat_sf"/>
</dbReference>
<dbReference type="Pfam" id="PF02875">
    <property type="entry name" value="Mur_ligase_C"/>
    <property type="match status" value="1"/>
</dbReference>
<evidence type="ECO:0000256" key="6">
    <source>
        <dbReference type="ARBA" id="ARBA00022741"/>
    </source>
</evidence>
<dbReference type="SUPFAM" id="SSF53244">
    <property type="entry name" value="MurD-like peptide ligases, peptide-binding domain"/>
    <property type="match status" value="1"/>
</dbReference>
<gene>
    <name evidence="9 14" type="primary">murD</name>
    <name evidence="14" type="ORF">WDV06_21975</name>
</gene>
<dbReference type="SUPFAM" id="SSF51984">
    <property type="entry name" value="MurCD N-terminal domain"/>
    <property type="match status" value="1"/>
</dbReference>
<feature type="binding site" evidence="9">
    <location>
        <begin position="147"/>
        <end position="153"/>
    </location>
    <ligand>
        <name>ATP</name>
        <dbReference type="ChEBI" id="CHEBI:30616"/>
    </ligand>
</feature>
<comment type="catalytic activity">
    <reaction evidence="9 10">
        <text>UDP-N-acetyl-alpha-D-muramoyl-L-alanine + D-glutamate + ATP = UDP-N-acetyl-alpha-D-muramoyl-L-alanyl-D-glutamate + ADP + phosphate + H(+)</text>
        <dbReference type="Rhea" id="RHEA:16429"/>
        <dbReference type="ChEBI" id="CHEBI:15378"/>
        <dbReference type="ChEBI" id="CHEBI:29986"/>
        <dbReference type="ChEBI" id="CHEBI:30616"/>
        <dbReference type="ChEBI" id="CHEBI:43474"/>
        <dbReference type="ChEBI" id="CHEBI:83898"/>
        <dbReference type="ChEBI" id="CHEBI:83900"/>
        <dbReference type="ChEBI" id="CHEBI:456216"/>
        <dbReference type="EC" id="6.3.2.9"/>
    </reaction>
</comment>
<sequence length="503" mass="52676">MGSGQVTPWQDRNITVAGLGVSGISAARALAGLGAVVTVVDNGDGDAHRARAAELAELGIEVRLGRLESGERAGEVLPEGTDLVVTSPGWQPDSPLFLAAAKAGVDVVGDVEIAWQLREIGAERRAAASGEPGEPRREPAPWLAITGTNGKTTTTQMLASILRAAGLKTAAVGNIGTPIIDVVTGEEQYDVLAVELSSYQLHWAPSVRAHSAAVLNLAPDHLDWHGSMEAYAADKGRIYEGNTIACVYNVADPATERLVEEADVEEGCRAIGFTLGAPGPSMLGVVDGILVDRAFVQNRQKNAQELAHVDDVNPPAPHNIANALAAAALARAFGVEPRAVRDGLRDFRPDAHRVAYVDEVDGVRYVDDSKATNTHAAEASLAAFEPVVWIAGGLAKGATFDELVRKSAKRLRAVVLMGADRALIAEALARHAPEVPVTDLERTDTGAMLAAVREAARLAEPGDTVLLAPACASMDMFANYNERGDAFARAVRELASGSAADTA</sequence>
<dbReference type="EC" id="6.3.2.9" evidence="9 10"/>
<evidence type="ECO:0000256" key="3">
    <source>
        <dbReference type="ARBA" id="ARBA00022490"/>
    </source>
</evidence>
<evidence type="ECO:0000256" key="7">
    <source>
        <dbReference type="ARBA" id="ARBA00022840"/>
    </source>
</evidence>
<keyword evidence="9 10" id="KW-0573">Peptidoglycan synthesis</keyword>
<dbReference type="InterPro" id="IPR013221">
    <property type="entry name" value="Mur_ligase_cen"/>
</dbReference>
<comment type="subcellular location">
    <subcellularLocation>
        <location evidence="1 9 10">Cytoplasm</location>
    </subcellularLocation>
</comment>
<dbReference type="InterPro" id="IPR018109">
    <property type="entry name" value="Folylpolyglutamate_synth_CS"/>
</dbReference>
<feature type="domain" description="Mur ligase central" evidence="13">
    <location>
        <begin position="145"/>
        <end position="330"/>
    </location>
</feature>
<dbReference type="NCBIfam" id="TIGR01087">
    <property type="entry name" value="murD"/>
    <property type="match status" value="1"/>
</dbReference>
<dbReference type="InterPro" id="IPR036615">
    <property type="entry name" value="Mur_ligase_C_dom_sf"/>
</dbReference>
<dbReference type="Gene3D" id="3.40.1190.10">
    <property type="entry name" value="Mur-like, catalytic domain"/>
    <property type="match status" value="1"/>
</dbReference>
<keyword evidence="3 9" id="KW-0963">Cytoplasm</keyword>
<keyword evidence="9 10" id="KW-0961">Cell wall biogenesis/degradation</keyword>
<proteinExistence type="inferred from homology"/>
<comment type="caution">
    <text evidence="14">The sequence shown here is derived from an EMBL/GenBank/DDBJ whole genome shotgun (WGS) entry which is preliminary data.</text>
</comment>
<comment type="function">
    <text evidence="9 10">Cell wall formation. Catalyzes the addition of glutamate to the nucleotide precursor UDP-N-acetylmuramoyl-L-alanine (UMA).</text>
</comment>
<evidence type="ECO:0000259" key="12">
    <source>
        <dbReference type="Pfam" id="PF02875"/>
    </source>
</evidence>
<dbReference type="Gene3D" id="3.90.190.20">
    <property type="entry name" value="Mur ligase, C-terminal domain"/>
    <property type="match status" value="1"/>
</dbReference>
<evidence type="ECO:0000313" key="14">
    <source>
        <dbReference type="EMBL" id="MFH7597751.1"/>
    </source>
</evidence>
<evidence type="ECO:0000256" key="2">
    <source>
        <dbReference type="ARBA" id="ARBA00004752"/>
    </source>
</evidence>
<feature type="region of interest" description="Disordered" evidence="11">
    <location>
        <begin position="124"/>
        <end position="148"/>
    </location>
</feature>
<evidence type="ECO:0000256" key="1">
    <source>
        <dbReference type="ARBA" id="ARBA00004496"/>
    </source>
</evidence>
<feature type="domain" description="Mur ligase C-terminal" evidence="12">
    <location>
        <begin position="352"/>
        <end position="471"/>
    </location>
</feature>
<keyword evidence="7 9" id="KW-0067">ATP-binding</keyword>
<dbReference type="SUPFAM" id="SSF53623">
    <property type="entry name" value="MurD-like peptide ligases, catalytic domain"/>
    <property type="match status" value="1"/>
</dbReference>
<comment type="pathway">
    <text evidence="2 9 10">Cell wall biogenesis; peptidoglycan biosynthesis.</text>
</comment>
<evidence type="ECO:0000259" key="13">
    <source>
        <dbReference type="Pfam" id="PF08245"/>
    </source>
</evidence>
<dbReference type="InterPro" id="IPR004101">
    <property type="entry name" value="Mur_ligase_C"/>
</dbReference>
<evidence type="ECO:0000256" key="11">
    <source>
        <dbReference type="SAM" id="MobiDB-lite"/>
    </source>
</evidence>
<reference evidence="14 15" key="1">
    <citation type="submission" date="2024-03" db="EMBL/GenBank/DDBJ databases">
        <title>Whole genome sequencing of Streptomyces racemochromogenes, to identify antimicrobial biosynthetic gene clusters.</title>
        <authorList>
            <person name="Suryawanshi P."/>
            <person name="Krishnaraj P.U."/>
            <person name="Arun Y.P."/>
            <person name="Suryawanshi M.P."/>
            <person name="Rakshit O."/>
        </authorList>
    </citation>
    <scope>NUCLEOTIDE SEQUENCE [LARGE SCALE GENOMIC DNA]</scope>
    <source>
        <strain evidence="14 15">AUDT626</strain>
    </source>
</reference>
<evidence type="ECO:0000313" key="15">
    <source>
        <dbReference type="Proteomes" id="UP001610631"/>
    </source>
</evidence>
<keyword evidence="15" id="KW-1185">Reference proteome</keyword>
<accession>A0ABW7PIA0</accession>
<dbReference type="GO" id="GO:0008764">
    <property type="term" value="F:UDP-N-acetylmuramoylalanine-D-glutamate ligase activity"/>
    <property type="evidence" value="ECO:0007669"/>
    <property type="project" value="UniProtKB-EC"/>
</dbReference>